<dbReference type="RefSeq" id="WP_148649098.1">
    <property type="nucleotide sequence ID" value="NZ_CP011131.1"/>
</dbReference>
<reference evidence="2 3" key="1">
    <citation type="submission" date="2022-03" db="EMBL/GenBank/DDBJ databases">
        <title>Complete genome sequence of Lysobacter capsici VKM B-2533 and Lysobacter gummosus 10.1.1, promising sources of lytic agents.</title>
        <authorList>
            <person name="Tarlachkov S.V."/>
            <person name="Kudryakova I.V."/>
            <person name="Afoshin A.S."/>
            <person name="Leontyevskaya E.A."/>
            <person name="Leontyevskaya N.V."/>
        </authorList>
    </citation>
    <scope>NUCLEOTIDE SEQUENCE [LARGE SCALE GENOMIC DNA]</scope>
    <source>
        <strain evidence="2 3">10.1.1</strain>
    </source>
</reference>
<keyword evidence="3" id="KW-1185">Reference proteome</keyword>
<protein>
    <submittedName>
        <fullName evidence="2">ParB N-terminal domain-containing protein</fullName>
    </submittedName>
</protein>
<proteinExistence type="predicted"/>
<dbReference type="SUPFAM" id="SSF110849">
    <property type="entry name" value="ParB/Sulfiredoxin"/>
    <property type="match status" value="1"/>
</dbReference>
<dbReference type="Proteomes" id="UP000829194">
    <property type="component" value="Chromosome"/>
</dbReference>
<dbReference type="InterPro" id="IPR050336">
    <property type="entry name" value="Chromosome_partition/occlusion"/>
</dbReference>
<dbReference type="Gene3D" id="3.90.1530.10">
    <property type="entry name" value="Conserved hypothetical protein from pyrococcus furiosus pfu- 392566-001, ParB domain"/>
    <property type="match status" value="1"/>
</dbReference>
<feature type="domain" description="ParB-like N-terminal" evidence="1">
    <location>
        <begin position="1"/>
        <end position="79"/>
    </location>
</feature>
<dbReference type="InterPro" id="IPR036086">
    <property type="entry name" value="ParB/Sulfiredoxin_sf"/>
</dbReference>
<dbReference type="PANTHER" id="PTHR33375">
    <property type="entry name" value="CHROMOSOME-PARTITIONING PROTEIN PARB-RELATED"/>
    <property type="match status" value="1"/>
</dbReference>
<dbReference type="PANTHER" id="PTHR33375:SF1">
    <property type="entry name" value="CHROMOSOME-PARTITIONING PROTEIN PARB-RELATED"/>
    <property type="match status" value="1"/>
</dbReference>
<accession>A0ABY3XEQ9</accession>
<dbReference type="Gene3D" id="1.10.10.2830">
    <property type="match status" value="1"/>
</dbReference>
<gene>
    <name evidence="2" type="ORF">MOV92_22850</name>
</gene>
<sequence>MNHELHELCKALPDMWDDQFRQLVEDIRANGLLHPVLLLDDKVLDGRHRYRACLECGVEVRFSPFEGTDPAAFVISENLARRHLNDSQRALVASKLTGLGRGRPKKCPDSDNKPILQSEAAKMVSVARTSVVLATRLRKEATPALLAKVESGDIAVHEALKIAQLGAPAQDRVAQIQDRKQRRLAMAEAHHRSAGRATAPRKQFMTVVPPGTEFVRDVLTRLELFTNHVLGADGEVDAFVDRFWAEFDWQEPLLLKRLEHAGRGIKAVARLQQHLERRAEAA</sequence>
<dbReference type="EMBL" id="CP093547">
    <property type="protein sequence ID" value="UNP29273.1"/>
    <property type="molecule type" value="Genomic_DNA"/>
</dbReference>
<organism evidence="2 3">
    <name type="scientific">Lysobacter gummosus</name>
    <dbReference type="NCBI Taxonomy" id="262324"/>
    <lineage>
        <taxon>Bacteria</taxon>
        <taxon>Pseudomonadati</taxon>
        <taxon>Pseudomonadota</taxon>
        <taxon>Gammaproteobacteria</taxon>
        <taxon>Lysobacterales</taxon>
        <taxon>Lysobacteraceae</taxon>
        <taxon>Lysobacter</taxon>
    </lineage>
</organism>
<evidence type="ECO:0000259" key="1">
    <source>
        <dbReference type="SMART" id="SM00470"/>
    </source>
</evidence>
<dbReference type="SMART" id="SM00470">
    <property type="entry name" value="ParB"/>
    <property type="match status" value="1"/>
</dbReference>
<evidence type="ECO:0000313" key="2">
    <source>
        <dbReference type="EMBL" id="UNP29273.1"/>
    </source>
</evidence>
<dbReference type="InterPro" id="IPR003115">
    <property type="entry name" value="ParB_N"/>
</dbReference>
<name>A0ABY3XEQ9_9GAMM</name>
<evidence type="ECO:0000313" key="3">
    <source>
        <dbReference type="Proteomes" id="UP000829194"/>
    </source>
</evidence>